<dbReference type="EMBL" id="CM001439">
    <property type="protein sequence ID" value="EHR52775.1"/>
    <property type="molecule type" value="Genomic_DNA"/>
</dbReference>
<gene>
    <name evidence="1" type="ORF">SacmaDRAFT_4592</name>
</gene>
<organism evidence="1 2">
    <name type="scientific">Saccharomonospora marina XMU15</name>
    <dbReference type="NCBI Taxonomy" id="882083"/>
    <lineage>
        <taxon>Bacteria</taxon>
        <taxon>Bacillati</taxon>
        <taxon>Actinomycetota</taxon>
        <taxon>Actinomycetes</taxon>
        <taxon>Pseudonocardiales</taxon>
        <taxon>Pseudonocardiaceae</taxon>
        <taxon>Saccharomonospora</taxon>
    </lineage>
</organism>
<accession>H5XBY8</accession>
<sequence>MTRKPAWRKGPRKSWRRYAVTDEASELALQRCDPDAEASRTPQLAHGFRWRDLVAEIEAERAFREEGEVRAA</sequence>
<name>H5XBY8_9PSEU</name>
<dbReference type="Pfam" id="PF19731">
    <property type="entry name" value="DUF6222"/>
    <property type="match status" value="1"/>
</dbReference>
<protein>
    <submittedName>
        <fullName evidence="1">Uncharacterized protein</fullName>
    </submittedName>
</protein>
<evidence type="ECO:0000313" key="1">
    <source>
        <dbReference type="EMBL" id="EHR52775.1"/>
    </source>
</evidence>
<evidence type="ECO:0000313" key="2">
    <source>
        <dbReference type="Proteomes" id="UP000004926"/>
    </source>
</evidence>
<keyword evidence="2" id="KW-1185">Reference proteome</keyword>
<dbReference type="RefSeq" id="WP_009156153.1">
    <property type="nucleotide sequence ID" value="NZ_CM001439.1"/>
</dbReference>
<dbReference type="Proteomes" id="UP000004926">
    <property type="component" value="Chromosome"/>
</dbReference>
<proteinExistence type="predicted"/>
<dbReference type="STRING" id="882083.SacmaDRAFT_4592"/>
<dbReference type="InterPro" id="IPR046194">
    <property type="entry name" value="DUF6222"/>
</dbReference>
<reference evidence="1 2" key="1">
    <citation type="journal article" date="2012" name="Stand. Genomic Sci.">
        <title>Genome sequence of the ocean sediment bacterium Saccharomonospora marina type strain (XMU15(T)).</title>
        <authorList>
            <person name="Klenk H.P."/>
            <person name="Lu M."/>
            <person name="Lucas S."/>
            <person name="Lapidus A."/>
            <person name="Copeland A."/>
            <person name="Pitluck S."/>
            <person name="Goodwin L.A."/>
            <person name="Han C."/>
            <person name="Tapia R."/>
            <person name="Brambilla E.M."/>
            <person name="Potter G."/>
            <person name="Land M."/>
            <person name="Ivanova N."/>
            <person name="Rohde M."/>
            <person name="Goker M."/>
            <person name="Detter J.C."/>
            <person name="Li W.J."/>
            <person name="Kyrpides N.C."/>
            <person name="Woyke T."/>
        </authorList>
    </citation>
    <scope>NUCLEOTIDE SEQUENCE [LARGE SCALE GENOMIC DNA]</scope>
    <source>
        <strain evidence="1 2">XMU15</strain>
    </source>
</reference>
<dbReference type="AlphaFoldDB" id="H5XBY8"/>
<dbReference type="HOGENOM" id="CLU_2719918_0_0_11"/>